<evidence type="ECO:0000256" key="2">
    <source>
        <dbReference type="ARBA" id="ARBA00022833"/>
    </source>
</evidence>
<keyword evidence="3" id="KW-0805">Transcription regulation</keyword>
<dbReference type="CDD" id="cd12148">
    <property type="entry name" value="fungal_TF_MHR"/>
    <property type="match status" value="1"/>
</dbReference>
<dbReference type="Pfam" id="PF04082">
    <property type="entry name" value="Fungal_trans"/>
    <property type="match status" value="1"/>
</dbReference>
<dbReference type="InterPro" id="IPR051430">
    <property type="entry name" value="Fungal_TF_Env_Response"/>
</dbReference>
<name>A0AAD4IEF7_9PLEO</name>
<dbReference type="GO" id="GO:0001228">
    <property type="term" value="F:DNA-binding transcription activator activity, RNA polymerase II-specific"/>
    <property type="evidence" value="ECO:0007669"/>
    <property type="project" value="TreeGrafter"/>
</dbReference>
<feature type="compositionally biased region" description="Low complexity" evidence="7">
    <location>
        <begin position="22"/>
        <end position="37"/>
    </location>
</feature>
<reference evidence="9" key="1">
    <citation type="submission" date="2021-07" db="EMBL/GenBank/DDBJ databases">
        <title>Genome Resource of American Ginseng Black Spot Pathogen Alternaria panax.</title>
        <authorList>
            <person name="Qiu C."/>
            <person name="Wang W."/>
            <person name="Liu Z."/>
        </authorList>
    </citation>
    <scope>NUCLEOTIDE SEQUENCE</scope>
    <source>
        <strain evidence="9">BNCC115425</strain>
    </source>
</reference>
<evidence type="ECO:0000256" key="3">
    <source>
        <dbReference type="ARBA" id="ARBA00023015"/>
    </source>
</evidence>
<comment type="caution">
    <text evidence="9">The sequence shown here is derived from an EMBL/GenBank/DDBJ whole genome shotgun (WGS) entry which is preliminary data.</text>
</comment>
<dbReference type="Proteomes" id="UP001199106">
    <property type="component" value="Unassembled WGS sequence"/>
</dbReference>
<protein>
    <recommendedName>
        <fullName evidence="8">Xylanolytic transcriptional activator regulatory domain-containing protein</fullName>
    </recommendedName>
</protein>
<gene>
    <name evidence="9" type="ORF">G6011_03120</name>
</gene>
<evidence type="ECO:0000256" key="5">
    <source>
        <dbReference type="ARBA" id="ARBA00023163"/>
    </source>
</evidence>
<evidence type="ECO:0000259" key="8">
    <source>
        <dbReference type="SMART" id="SM00906"/>
    </source>
</evidence>
<dbReference type="GO" id="GO:0005634">
    <property type="term" value="C:nucleus"/>
    <property type="evidence" value="ECO:0007669"/>
    <property type="project" value="TreeGrafter"/>
</dbReference>
<evidence type="ECO:0000256" key="4">
    <source>
        <dbReference type="ARBA" id="ARBA00023125"/>
    </source>
</evidence>
<keyword evidence="10" id="KW-1185">Reference proteome</keyword>
<feature type="compositionally biased region" description="Basic and acidic residues" evidence="7">
    <location>
        <begin position="8"/>
        <end position="19"/>
    </location>
</feature>
<feature type="domain" description="Xylanolytic transcriptional activator regulatory" evidence="8">
    <location>
        <begin position="290"/>
        <end position="364"/>
    </location>
</feature>
<sequence length="677" mass="75311">MPIAPIQPREHTASMDARRMPSNASATISGTSSSQSSFSLDSMRARIAELEDQLSRAGSSASSAFSPSASTPVSTHTVHTVSSFACIVDVLQDTRTPGGVAISRGIAHKNRVFGQSHWMNGFVMYRDIIEIMEPYLQLGSSNLVPSMRRAKSLARIIKSRRSPTWPTPPTRNLPPRHVCDDLIACYLRTMETIYRVLHVPSFKHVYEHIWTSGSEPNMAFVVMLKLVLAIGAMIYDDQVSMRVEAVRWVFEAQTWLSSPFFKSQLGVQYVQISILLLLARQLVDVGSELVWISAGAVFRAAVYIGLHKDPSQLPRTTVLEAEVRRRIWNTILELSLQMSMESGGPPFFSSDDYNTAPPSNFDDEQLLDAEPIAKADEVYTHTSISIALRKTLPARLAVLKFLNDINSTGTYEETLRIDAGLRTAHKLLRRTIQAYATSATSSPCLFTLQAVEFIMQRYITCLHLPFFASALNVPLYAYSRKATVDSSLKIWRMACPDSSSVSHPFRETDIARVCRCTAGFFRMYAFHGATFLANELRMRIQEDDDDLTELPLALKSILDDAANWYLGCIQAGETGIKGYLLLRLIGVWIDATNHHRNQSDLPALLVEASEQAAEVCLPILEVLAGSQEPSSSATGMGGISMEDFDFQLSTEFTEDWDMLMSGTFNMNEMGTFDAFLS</sequence>
<dbReference type="AlphaFoldDB" id="A0AAD4IEF7"/>
<evidence type="ECO:0000256" key="1">
    <source>
        <dbReference type="ARBA" id="ARBA00022723"/>
    </source>
</evidence>
<organism evidence="9 10">
    <name type="scientific">Alternaria panax</name>
    <dbReference type="NCBI Taxonomy" id="48097"/>
    <lineage>
        <taxon>Eukaryota</taxon>
        <taxon>Fungi</taxon>
        <taxon>Dikarya</taxon>
        <taxon>Ascomycota</taxon>
        <taxon>Pezizomycotina</taxon>
        <taxon>Dothideomycetes</taxon>
        <taxon>Pleosporomycetidae</taxon>
        <taxon>Pleosporales</taxon>
        <taxon>Pleosporineae</taxon>
        <taxon>Pleosporaceae</taxon>
        <taxon>Alternaria</taxon>
        <taxon>Alternaria sect. Panax</taxon>
    </lineage>
</organism>
<dbReference type="GO" id="GO:0000978">
    <property type="term" value="F:RNA polymerase II cis-regulatory region sequence-specific DNA binding"/>
    <property type="evidence" value="ECO:0007669"/>
    <property type="project" value="TreeGrafter"/>
</dbReference>
<dbReference type="SMART" id="SM00906">
    <property type="entry name" value="Fungal_trans"/>
    <property type="match status" value="1"/>
</dbReference>
<feature type="region of interest" description="Disordered" evidence="7">
    <location>
        <begin position="1"/>
        <end position="37"/>
    </location>
</feature>
<dbReference type="EMBL" id="JAANER010000002">
    <property type="protein sequence ID" value="KAG9193085.1"/>
    <property type="molecule type" value="Genomic_DNA"/>
</dbReference>
<dbReference type="PANTHER" id="PTHR31944:SF131">
    <property type="entry name" value="HEME-RESPONSIVE ZINC FINGER TRANSCRIPTION FACTOR HAP1"/>
    <property type="match status" value="1"/>
</dbReference>
<dbReference type="PANTHER" id="PTHR31944">
    <property type="entry name" value="HEME-RESPONSIVE ZINC FINGER TRANSCRIPTION FACTOR HAP1"/>
    <property type="match status" value="1"/>
</dbReference>
<proteinExistence type="predicted"/>
<accession>A0AAD4IEF7</accession>
<keyword evidence="1" id="KW-0479">Metal-binding</keyword>
<dbReference type="GO" id="GO:0008270">
    <property type="term" value="F:zinc ion binding"/>
    <property type="evidence" value="ECO:0007669"/>
    <property type="project" value="InterPro"/>
</dbReference>
<evidence type="ECO:0000313" key="10">
    <source>
        <dbReference type="Proteomes" id="UP001199106"/>
    </source>
</evidence>
<evidence type="ECO:0000313" key="9">
    <source>
        <dbReference type="EMBL" id="KAG9193085.1"/>
    </source>
</evidence>
<keyword evidence="4" id="KW-0238">DNA-binding</keyword>
<keyword evidence="2" id="KW-0862">Zinc</keyword>
<evidence type="ECO:0000256" key="7">
    <source>
        <dbReference type="SAM" id="MobiDB-lite"/>
    </source>
</evidence>
<keyword evidence="6" id="KW-0539">Nucleus</keyword>
<keyword evidence="5" id="KW-0804">Transcription</keyword>
<dbReference type="InterPro" id="IPR007219">
    <property type="entry name" value="XnlR_reg_dom"/>
</dbReference>
<evidence type="ECO:0000256" key="6">
    <source>
        <dbReference type="ARBA" id="ARBA00023242"/>
    </source>
</evidence>
<dbReference type="GO" id="GO:0006351">
    <property type="term" value="P:DNA-templated transcription"/>
    <property type="evidence" value="ECO:0007669"/>
    <property type="project" value="InterPro"/>
</dbReference>